<organism evidence="3 4">
    <name type="scientific">Globodera rostochiensis</name>
    <name type="common">Golden nematode worm</name>
    <name type="synonym">Heterodera rostochiensis</name>
    <dbReference type="NCBI Taxonomy" id="31243"/>
    <lineage>
        <taxon>Eukaryota</taxon>
        <taxon>Metazoa</taxon>
        <taxon>Ecdysozoa</taxon>
        <taxon>Nematoda</taxon>
        <taxon>Chromadorea</taxon>
        <taxon>Rhabditida</taxon>
        <taxon>Tylenchina</taxon>
        <taxon>Tylenchomorpha</taxon>
        <taxon>Tylenchoidea</taxon>
        <taxon>Heteroderidae</taxon>
        <taxon>Heteroderinae</taxon>
        <taxon>Globodera</taxon>
    </lineage>
</organism>
<keyword evidence="1" id="KW-0812">Transmembrane</keyword>
<evidence type="ECO:0000256" key="1">
    <source>
        <dbReference type="SAM" id="Phobius"/>
    </source>
</evidence>
<proteinExistence type="predicted"/>
<keyword evidence="3" id="KW-1185">Reference proteome</keyword>
<feature type="chain" id="PRO_5037747503" evidence="2">
    <location>
        <begin position="22"/>
        <end position="163"/>
    </location>
</feature>
<accession>A0A914HNW1</accession>
<dbReference type="WBParaSite" id="Gr19_v10_g2534.t1">
    <property type="protein sequence ID" value="Gr19_v10_g2534.t1"/>
    <property type="gene ID" value="Gr19_v10_g2534"/>
</dbReference>
<reference evidence="4" key="1">
    <citation type="submission" date="2022-11" db="UniProtKB">
        <authorList>
            <consortium name="WormBaseParasite"/>
        </authorList>
    </citation>
    <scope>IDENTIFICATION</scope>
</reference>
<evidence type="ECO:0000256" key="2">
    <source>
        <dbReference type="SAM" id="SignalP"/>
    </source>
</evidence>
<dbReference type="Proteomes" id="UP000887572">
    <property type="component" value="Unplaced"/>
</dbReference>
<evidence type="ECO:0000313" key="4">
    <source>
        <dbReference type="WBParaSite" id="Gr19_v10_g2534.t1"/>
    </source>
</evidence>
<keyword evidence="2" id="KW-0732">Signal</keyword>
<keyword evidence="1" id="KW-0472">Membrane</keyword>
<protein>
    <submittedName>
        <fullName evidence="4">Uncharacterized protein</fullName>
    </submittedName>
</protein>
<keyword evidence="1" id="KW-1133">Transmembrane helix</keyword>
<name>A0A914HNW1_GLORO</name>
<feature type="transmembrane region" description="Helical" evidence="1">
    <location>
        <begin position="139"/>
        <end position="159"/>
    </location>
</feature>
<evidence type="ECO:0000313" key="3">
    <source>
        <dbReference type="Proteomes" id="UP000887572"/>
    </source>
</evidence>
<dbReference type="AlphaFoldDB" id="A0A914HNW1"/>
<feature type="signal peptide" evidence="2">
    <location>
        <begin position="1"/>
        <end position="21"/>
    </location>
</feature>
<sequence>MFRKISLAACIHFGVLSVVTGLKCQKEFALFEPESQFSDNTLEIECAIQSHRCIYVKCTAHSTGKAIPFTENVGCEDPKRVNCTKLGDECNIKGGKICCQTCATDLCNVEKICEGNVTITLKGGPAMTAGGVAAVRARVGVVVLLPVLSLLLNFFAICFTKCI</sequence>